<reference evidence="5 6" key="1">
    <citation type="submission" date="2018-09" db="EMBL/GenBank/DDBJ databases">
        <title>Phylogeny of the Shewanellaceae, and recommendation for two new genera, Pseudoshewanella and Parashewanella.</title>
        <authorList>
            <person name="Wang G."/>
        </authorList>
    </citation>
    <scope>NUCLEOTIDE SEQUENCE [LARGE SCALE GENOMIC DNA]</scope>
    <source>
        <strain evidence="5 6">C51</strain>
    </source>
</reference>
<feature type="domain" description="Multidrug resistance protein MdtA-like barrel-sandwich hybrid" evidence="4">
    <location>
        <begin position="72"/>
        <end position="211"/>
    </location>
</feature>
<organism evidence="5 6">
    <name type="scientific">Parashewanella curva</name>
    <dbReference type="NCBI Taxonomy" id="2338552"/>
    <lineage>
        <taxon>Bacteria</taxon>
        <taxon>Pseudomonadati</taxon>
        <taxon>Pseudomonadota</taxon>
        <taxon>Gammaproteobacteria</taxon>
        <taxon>Alteromonadales</taxon>
        <taxon>Shewanellaceae</taxon>
        <taxon>Parashewanella</taxon>
    </lineage>
</organism>
<dbReference type="AlphaFoldDB" id="A0A3L8Q070"/>
<dbReference type="Pfam" id="PF25917">
    <property type="entry name" value="BSH_RND"/>
    <property type="match status" value="1"/>
</dbReference>
<dbReference type="GO" id="GO:1990281">
    <property type="term" value="C:efflux pump complex"/>
    <property type="evidence" value="ECO:0007669"/>
    <property type="project" value="TreeGrafter"/>
</dbReference>
<dbReference type="GO" id="GO:0015562">
    <property type="term" value="F:efflux transmembrane transporter activity"/>
    <property type="evidence" value="ECO:0007669"/>
    <property type="project" value="TreeGrafter"/>
</dbReference>
<accession>A0A3L8Q070</accession>
<protein>
    <submittedName>
        <fullName evidence="5">Efflux RND transporter periplasmic adaptor subunit</fullName>
    </submittedName>
</protein>
<dbReference type="EMBL" id="QZEI01000027">
    <property type="protein sequence ID" value="RLV59752.1"/>
    <property type="molecule type" value="Genomic_DNA"/>
</dbReference>
<dbReference type="SUPFAM" id="SSF111369">
    <property type="entry name" value="HlyD-like secretion proteins"/>
    <property type="match status" value="1"/>
</dbReference>
<dbReference type="Gene3D" id="2.40.50.100">
    <property type="match status" value="1"/>
</dbReference>
<comment type="caution">
    <text evidence="5">The sequence shown here is derived from an EMBL/GenBank/DDBJ whole genome shotgun (WGS) entry which is preliminary data.</text>
</comment>
<dbReference type="InterPro" id="IPR006143">
    <property type="entry name" value="RND_pump_MFP"/>
</dbReference>
<dbReference type="PANTHER" id="PTHR30469">
    <property type="entry name" value="MULTIDRUG RESISTANCE PROTEIN MDTA"/>
    <property type="match status" value="1"/>
</dbReference>
<comment type="similarity">
    <text evidence="1">Belongs to the membrane fusion protein (MFP) (TC 8.A.1) family.</text>
</comment>
<evidence type="ECO:0000256" key="2">
    <source>
        <dbReference type="SAM" id="Coils"/>
    </source>
</evidence>
<sequence>MNDNAVWVRRFSPLIIIIIFIGLYFLSTQNEAISEQAPPPPVLPIVEVMSVEPYVQPIVLDSFGVVKPKNQTRLAAEVSGRVVELADVFVSGGMVKQGDVLARIDDADYQADLLQAEANLAKANAELDAEKARGEVAKVEFKGHSQAPSLGLRIPQLQQEQAKVKSAKAALSRAQRNLERTVIRAPYNAIVKSRVVNLGQYVTKGAEVGEVLDISTAEVRLPVASDDLIHLNSITKPNAKVILKLDLAGKLYQWPAKLVRSEGVVDSQSRMVYLVAEVQKPYQSLAQGMPLQFGSFVNADIQGKEQSNLIRLPRHLVRDEFVALIDTDSKVDIRDLDVVYKDESWVYINGSIAQTERVSLTRFDRLDDGQGVEVAESQTSELALGK</sequence>
<dbReference type="Gene3D" id="1.10.287.470">
    <property type="entry name" value="Helix hairpin bin"/>
    <property type="match status" value="1"/>
</dbReference>
<proteinExistence type="inferred from homology"/>
<dbReference type="OrthoDB" id="5730196at2"/>
<keyword evidence="2" id="KW-0175">Coiled coil</keyword>
<dbReference type="RefSeq" id="WP_121838921.1">
    <property type="nucleotide sequence ID" value="NZ_ML014776.1"/>
</dbReference>
<evidence type="ECO:0000259" key="4">
    <source>
        <dbReference type="Pfam" id="PF25917"/>
    </source>
</evidence>
<evidence type="ECO:0000256" key="3">
    <source>
        <dbReference type="SAM" id="Phobius"/>
    </source>
</evidence>
<dbReference type="PANTHER" id="PTHR30469:SF12">
    <property type="entry name" value="MULTIDRUG RESISTANCE PROTEIN MDTA"/>
    <property type="match status" value="1"/>
</dbReference>
<dbReference type="Proteomes" id="UP000281474">
    <property type="component" value="Unassembled WGS sequence"/>
</dbReference>
<evidence type="ECO:0000256" key="1">
    <source>
        <dbReference type="ARBA" id="ARBA00009477"/>
    </source>
</evidence>
<evidence type="ECO:0000313" key="6">
    <source>
        <dbReference type="Proteomes" id="UP000281474"/>
    </source>
</evidence>
<keyword evidence="3" id="KW-1133">Transmembrane helix</keyword>
<feature type="transmembrane region" description="Helical" evidence="3">
    <location>
        <begin position="7"/>
        <end position="26"/>
    </location>
</feature>
<keyword evidence="3" id="KW-0472">Membrane</keyword>
<dbReference type="NCBIfam" id="TIGR01730">
    <property type="entry name" value="RND_mfp"/>
    <property type="match status" value="1"/>
</dbReference>
<dbReference type="InterPro" id="IPR058625">
    <property type="entry name" value="MdtA-like_BSH"/>
</dbReference>
<name>A0A3L8Q070_9GAMM</name>
<feature type="coiled-coil region" evidence="2">
    <location>
        <begin position="106"/>
        <end position="184"/>
    </location>
</feature>
<gene>
    <name evidence="5" type="ORF">D5018_10300</name>
</gene>
<dbReference type="Gene3D" id="2.40.30.170">
    <property type="match status" value="1"/>
</dbReference>
<keyword evidence="6" id="KW-1185">Reference proteome</keyword>
<evidence type="ECO:0000313" key="5">
    <source>
        <dbReference type="EMBL" id="RLV59752.1"/>
    </source>
</evidence>
<keyword evidence="3" id="KW-0812">Transmembrane</keyword>